<dbReference type="Pfam" id="PF13476">
    <property type="entry name" value="AAA_23"/>
    <property type="match status" value="1"/>
</dbReference>
<dbReference type="Gene3D" id="3.40.50.300">
    <property type="entry name" value="P-loop containing nucleotide triphosphate hydrolases"/>
    <property type="match status" value="2"/>
</dbReference>
<accession>A0A6C0LY73</accession>
<dbReference type="SUPFAM" id="SSF52540">
    <property type="entry name" value="P-loop containing nucleoside triphosphate hydrolases"/>
    <property type="match status" value="1"/>
</dbReference>
<feature type="coiled-coil region" evidence="1">
    <location>
        <begin position="873"/>
        <end position="900"/>
    </location>
</feature>
<reference evidence="3" key="1">
    <citation type="journal article" date="2020" name="Nature">
        <title>Giant virus diversity and host interactions through global metagenomics.</title>
        <authorList>
            <person name="Schulz F."/>
            <person name="Roux S."/>
            <person name="Paez-Espino D."/>
            <person name="Jungbluth S."/>
            <person name="Walsh D.A."/>
            <person name="Denef V.J."/>
            <person name="McMahon K.D."/>
            <person name="Konstantinidis K.T."/>
            <person name="Eloe-Fadrosh E.A."/>
            <person name="Kyrpides N.C."/>
            <person name="Woyke T."/>
        </authorList>
    </citation>
    <scope>NUCLEOTIDE SEQUENCE</scope>
    <source>
        <strain evidence="3">GVMAG-S-1017244-22</strain>
    </source>
</reference>
<evidence type="ECO:0000256" key="1">
    <source>
        <dbReference type="SAM" id="Coils"/>
    </source>
</evidence>
<evidence type="ECO:0000313" key="3">
    <source>
        <dbReference type="EMBL" id="QHU34968.1"/>
    </source>
</evidence>
<dbReference type="GO" id="GO:0006302">
    <property type="term" value="P:double-strand break repair"/>
    <property type="evidence" value="ECO:0007669"/>
    <property type="project" value="InterPro"/>
</dbReference>
<evidence type="ECO:0000259" key="2">
    <source>
        <dbReference type="Pfam" id="PF13476"/>
    </source>
</evidence>
<dbReference type="EMBL" id="MN740582">
    <property type="protein sequence ID" value="QHU34968.1"/>
    <property type="molecule type" value="Genomic_DNA"/>
</dbReference>
<dbReference type="PANTHER" id="PTHR32114">
    <property type="entry name" value="ABC TRANSPORTER ABCH.3"/>
    <property type="match status" value="1"/>
</dbReference>
<dbReference type="SUPFAM" id="SSF56300">
    <property type="entry name" value="Metallo-dependent phosphatases"/>
    <property type="match status" value="1"/>
</dbReference>
<dbReference type="PANTHER" id="PTHR32114:SF2">
    <property type="entry name" value="ABC TRANSPORTER ABCH.3"/>
    <property type="match status" value="1"/>
</dbReference>
<dbReference type="InterPro" id="IPR029052">
    <property type="entry name" value="Metallo-depent_PP-like"/>
</dbReference>
<keyword evidence="1" id="KW-0175">Coiled coil</keyword>
<dbReference type="InterPro" id="IPR027417">
    <property type="entry name" value="P-loop_NTPase"/>
</dbReference>
<dbReference type="Gene3D" id="3.60.21.10">
    <property type="match status" value="1"/>
</dbReference>
<protein>
    <recommendedName>
        <fullName evidence="2">Rad50/SbcC-type AAA domain-containing protein</fullName>
    </recommendedName>
</protein>
<name>A0A6C0LY73_9ZZZZ</name>
<dbReference type="GO" id="GO:0016887">
    <property type="term" value="F:ATP hydrolysis activity"/>
    <property type="evidence" value="ECO:0007669"/>
    <property type="project" value="InterPro"/>
</dbReference>
<dbReference type="InterPro" id="IPR038729">
    <property type="entry name" value="Rad50/SbcC_AAA"/>
</dbReference>
<feature type="domain" description="Rad50/SbcC-type AAA" evidence="2">
    <location>
        <begin position="440"/>
        <end position="671"/>
    </location>
</feature>
<sequence length="1445" mass="169997">MTLKYIFHLSDLHIRNGDASYCRFNEYNYVFKNTVSSIKSTIITRNFTFNDFIIIITGDIFHNKNNIGNYGLLLYKTLVQELTKIGRLIIFSGNHDKTQSNQEQPTLVYSSSFEINNLTILNITQSFIIDDIGFSYVDINDTLDTFKNSGRIQDLPPFPTFNTKVKYKIALFHGSFASVKLYNGENVKDDTNPYPLEWIKDFDYVLLGDIHKRQVFNYKKKTICGYSGSLIQQNFGEDIIDHGYLLWNIEEKTIEEINVYNNIGYINISEDANTIYIRTNGKYTEPLETYIRNNINYFPKILEIKSFSNINFQTLGNLLNSFNISFQIVSKLNNVNNVNNLNFNNIESNNINDDVNIDNMIDTNYLLDYFKKLLSYDNYKVLLKIIENKEFLLFDINKYPEEFHIECVKRNKELAPIIISCNDINDIAILKKSFLIKYLEWEGLLCYENKNWVNFNDLDAKTFMIKGANGTGKSAIYDILLLAIWATNNKFDTYSSGFINHNKDKGYTIIDIEIDNITYRIKRDFCRKKDTLKINNKASVLYKYINPSDLVILKKDTACNIEVKSIFGDINTFLSTSMITQNVDNDILVLNYKDTLATIDKAHNIQYIYNLYNLFKTAINKYRDLRKIITSKKEVYEKLLFNDKNSNINDDVVSQLIEELSILNNDKNELIKTYDSINIDINNPLYLSIVDTDYSSLINNIDIKLIVSRELYLNYIEKLNHYKYSANYELGDMYSLSKSYSQQLEDDFNKLTIMRKPCDISFLIIEEKELREHINDTCYLSNDCNNEQLMFQKNELIRNKKNLCNLISNKPNKLPELTRSRSVDKLISIITKRFGNIDVFNEFISSNTKPHSIDSVILKELRVSKEPITLEHYNEVKLQKEVINSDINNIKNELAIFEKNFNILFSKQQQITIKNIPQDKITYKQFKSSSSITKELKNYSINIIDKQIADYEIILNKYHKKIEDITKLDLEIDSYNKELELLTSNEDYKYNPECCVCCNRPWVSRIKEIKIIINSMNINRQSIDYSVNEFNIINESLEKLNTKRANYHLLIAWQDYFRFKEAYDKITNEMNIIITSKNTLNDELINKEIELKKSTEYTNYFIIYTFQLFDELNNIKLYDIYYEWEKSYNETTIVIEELEKSIHYNDIIKPRITKYMELKKSYDDWLIYDSNKQIIDAYYYYKFKEIIEINDLYNEYLCNKKMKPLIKQKLELKELISNKNDDIKSLNDKIVRYTTINTYNNENKNNYIILSTIAAELDAIIDVIDTIIVNFQSFRKELYENLILNKLVDKTNKTIKSLCHSNTKPFKLNYNVDISNDTVHINWLIHNDNISNKEDKQFISVSQASGFQHFVISLALRMSLYFNNYDVLCNQLFIDEGFINFDKNNLSIVPLFLKNLLHYFNTIVILSHIDIIQDSVDETALINYIEGNSESNIKYNDCKILNVIK</sequence>
<proteinExistence type="predicted"/>
<organism evidence="3">
    <name type="scientific">viral metagenome</name>
    <dbReference type="NCBI Taxonomy" id="1070528"/>
    <lineage>
        <taxon>unclassified sequences</taxon>
        <taxon>metagenomes</taxon>
        <taxon>organismal metagenomes</taxon>
    </lineage>
</organism>